<keyword evidence="3" id="KW-1185">Reference proteome</keyword>
<dbReference type="EMBL" id="QPFP01000001">
    <property type="protein sequence ID" value="TEB40239.1"/>
    <property type="molecule type" value="Genomic_DNA"/>
</dbReference>
<evidence type="ECO:0000313" key="2">
    <source>
        <dbReference type="EMBL" id="TEB40239.1"/>
    </source>
</evidence>
<name>A0A4Y7U319_COPMI</name>
<evidence type="ECO:0000313" key="3">
    <source>
        <dbReference type="Proteomes" id="UP000298030"/>
    </source>
</evidence>
<feature type="compositionally biased region" description="Basic and acidic residues" evidence="1">
    <location>
        <begin position="213"/>
        <end position="222"/>
    </location>
</feature>
<proteinExistence type="predicted"/>
<protein>
    <submittedName>
        <fullName evidence="2">Uncharacterized protein</fullName>
    </submittedName>
</protein>
<dbReference type="AlphaFoldDB" id="A0A4Y7U319"/>
<reference evidence="2 3" key="1">
    <citation type="journal article" date="2019" name="Nat. Ecol. Evol.">
        <title>Megaphylogeny resolves global patterns of mushroom evolution.</title>
        <authorList>
            <person name="Varga T."/>
            <person name="Krizsan K."/>
            <person name="Foldi C."/>
            <person name="Dima B."/>
            <person name="Sanchez-Garcia M."/>
            <person name="Sanchez-Ramirez S."/>
            <person name="Szollosi G.J."/>
            <person name="Szarkandi J.G."/>
            <person name="Papp V."/>
            <person name="Albert L."/>
            <person name="Andreopoulos W."/>
            <person name="Angelini C."/>
            <person name="Antonin V."/>
            <person name="Barry K.W."/>
            <person name="Bougher N.L."/>
            <person name="Buchanan P."/>
            <person name="Buyck B."/>
            <person name="Bense V."/>
            <person name="Catcheside P."/>
            <person name="Chovatia M."/>
            <person name="Cooper J."/>
            <person name="Damon W."/>
            <person name="Desjardin D."/>
            <person name="Finy P."/>
            <person name="Geml J."/>
            <person name="Haridas S."/>
            <person name="Hughes K."/>
            <person name="Justo A."/>
            <person name="Karasinski D."/>
            <person name="Kautmanova I."/>
            <person name="Kiss B."/>
            <person name="Kocsube S."/>
            <person name="Kotiranta H."/>
            <person name="LaButti K.M."/>
            <person name="Lechner B.E."/>
            <person name="Liimatainen K."/>
            <person name="Lipzen A."/>
            <person name="Lukacs Z."/>
            <person name="Mihaltcheva S."/>
            <person name="Morgado L.N."/>
            <person name="Niskanen T."/>
            <person name="Noordeloos M.E."/>
            <person name="Ohm R.A."/>
            <person name="Ortiz-Santana B."/>
            <person name="Ovrebo C."/>
            <person name="Racz N."/>
            <person name="Riley R."/>
            <person name="Savchenko A."/>
            <person name="Shiryaev A."/>
            <person name="Soop K."/>
            <person name="Spirin V."/>
            <person name="Szebenyi C."/>
            <person name="Tomsovsky M."/>
            <person name="Tulloss R.E."/>
            <person name="Uehling J."/>
            <person name="Grigoriev I.V."/>
            <person name="Vagvolgyi C."/>
            <person name="Papp T."/>
            <person name="Martin F.M."/>
            <person name="Miettinen O."/>
            <person name="Hibbett D.S."/>
            <person name="Nagy L.G."/>
        </authorList>
    </citation>
    <scope>NUCLEOTIDE SEQUENCE [LARGE SCALE GENOMIC DNA]</scope>
    <source>
        <strain evidence="2 3">FP101781</strain>
    </source>
</reference>
<evidence type="ECO:0000256" key="1">
    <source>
        <dbReference type="SAM" id="MobiDB-lite"/>
    </source>
</evidence>
<comment type="caution">
    <text evidence="2">The sequence shown here is derived from an EMBL/GenBank/DDBJ whole genome shotgun (WGS) entry which is preliminary data.</text>
</comment>
<dbReference type="Proteomes" id="UP000298030">
    <property type="component" value="Unassembled WGS sequence"/>
</dbReference>
<organism evidence="2 3">
    <name type="scientific">Coprinellus micaceus</name>
    <name type="common">Glistening ink-cap mushroom</name>
    <name type="synonym">Coprinus micaceus</name>
    <dbReference type="NCBI Taxonomy" id="71717"/>
    <lineage>
        <taxon>Eukaryota</taxon>
        <taxon>Fungi</taxon>
        <taxon>Dikarya</taxon>
        <taxon>Basidiomycota</taxon>
        <taxon>Agaricomycotina</taxon>
        <taxon>Agaricomycetes</taxon>
        <taxon>Agaricomycetidae</taxon>
        <taxon>Agaricales</taxon>
        <taxon>Agaricineae</taxon>
        <taxon>Psathyrellaceae</taxon>
        <taxon>Coprinellus</taxon>
    </lineage>
</organism>
<sequence>MAQRNLETKMLDNSTLRWSAFLPCRNVLLVAVQRRKWVQRTRMRGRMPTMSTLFVRQQQVDLFPHAVSHSTTRRPPPHFRSAFSAPCHYSPIRRSFAVSRFNLPLSYSIFLFSSSPCHALLSSQSKSILNCFAHSHNTCLPGNRPLHSTPHVLTPPSPRPAKIAALATSGWVSSLWTATRTRTWTRTRRMSGGRRWNEQRRTWRMTYGLPPTCRRDMREGTRGRHSSRLRSTPSPPN</sequence>
<feature type="region of interest" description="Disordered" evidence="1">
    <location>
        <begin position="208"/>
        <end position="237"/>
    </location>
</feature>
<gene>
    <name evidence="2" type="ORF">FA13DRAFT_60303</name>
</gene>
<accession>A0A4Y7U319</accession>